<dbReference type="OrthoDB" id="10253744at2759"/>
<evidence type="ECO:0000313" key="1">
    <source>
        <dbReference type="EMBL" id="RKP32643.1"/>
    </source>
</evidence>
<evidence type="ECO:0000313" key="2">
    <source>
        <dbReference type="Proteomes" id="UP000268321"/>
    </source>
</evidence>
<dbReference type="EMBL" id="ML004430">
    <property type="protein sequence ID" value="RKP32643.1"/>
    <property type="molecule type" value="Genomic_DNA"/>
</dbReference>
<dbReference type="InterPro" id="IPR009737">
    <property type="entry name" value="Aim32/Apd1-like"/>
</dbReference>
<accession>A0A4P9ZI26</accession>
<dbReference type="AlphaFoldDB" id="A0A4P9ZI26"/>
<evidence type="ECO:0008006" key="3">
    <source>
        <dbReference type="Google" id="ProtNLM"/>
    </source>
</evidence>
<protein>
    <recommendedName>
        <fullName evidence="3">Sucraseferredoxin-like protein</fullName>
    </recommendedName>
</protein>
<name>A0A4P9ZI26_9ASCO</name>
<gene>
    <name evidence="1" type="ORF">METBISCDRAFT_29521</name>
</gene>
<dbReference type="Gene3D" id="3.40.30.10">
    <property type="entry name" value="Glutaredoxin"/>
    <property type="match status" value="1"/>
</dbReference>
<dbReference type="InterPro" id="IPR036249">
    <property type="entry name" value="Thioredoxin-like_sf"/>
</dbReference>
<dbReference type="Proteomes" id="UP000268321">
    <property type="component" value="Unassembled WGS sequence"/>
</dbReference>
<dbReference type="CDD" id="cd03062">
    <property type="entry name" value="TRX_Fd_Sucrase"/>
    <property type="match status" value="1"/>
</dbReference>
<dbReference type="SUPFAM" id="SSF52833">
    <property type="entry name" value="Thioredoxin-like"/>
    <property type="match status" value="1"/>
</dbReference>
<organism evidence="1 2">
    <name type="scientific">Metschnikowia bicuspidata</name>
    <dbReference type="NCBI Taxonomy" id="27322"/>
    <lineage>
        <taxon>Eukaryota</taxon>
        <taxon>Fungi</taxon>
        <taxon>Dikarya</taxon>
        <taxon>Ascomycota</taxon>
        <taxon>Saccharomycotina</taxon>
        <taxon>Pichiomycetes</taxon>
        <taxon>Metschnikowiaceae</taxon>
        <taxon>Metschnikowia</taxon>
    </lineage>
</organism>
<dbReference type="Pfam" id="PF06999">
    <property type="entry name" value="Suc_Fer-like"/>
    <property type="match status" value="1"/>
</dbReference>
<sequence>MSLLPLCKRSPPPEESNRNLGFEVSDCSPECEEFSSKYPASVKFNDYDNSRLYGNTKLYGLHTVVATNKSDWNHDATLIEGTLIHAVEKWVSNSSFAGLGESATVKVSFEANTEYQKERRGNVLLLPFFMWVRNLSLENAAPVLSRVVEDLVRLRNAGSSDFPLGTYTEYPEVRVEAENSRAYVFICSHKTRDKRCGIIALIMKKEFELNLHELGLHRDMSDDQPGGFRVTFINHVGGHKFAANVIIYLRASGKSVWLARRRPNNVAPIVEEFIVNDGRVWPDYVRQVQKFKPIEW</sequence>
<dbReference type="PANTHER" id="PTHR31902">
    <property type="entry name" value="ACTIN PATCHES DISTAL PROTEIN 1"/>
    <property type="match status" value="1"/>
</dbReference>
<reference evidence="2" key="1">
    <citation type="journal article" date="2018" name="Nat. Microbiol.">
        <title>Leveraging single-cell genomics to expand the fungal tree of life.</title>
        <authorList>
            <person name="Ahrendt S.R."/>
            <person name="Quandt C.A."/>
            <person name="Ciobanu D."/>
            <person name="Clum A."/>
            <person name="Salamov A."/>
            <person name="Andreopoulos B."/>
            <person name="Cheng J.F."/>
            <person name="Woyke T."/>
            <person name="Pelin A."/>
            <person name="Henrissat B."/>
            <person name="Reynolds N.K."/>
            <person name="Benny G.L."/>
            <person name="Smith M.E."/>
            <person name="James T.Y."/>
            <person name="Grigoriev I.V."/>
        </authorList>
    </citation>
    <scope>NUCLEOTIDE SEQUENCE [LARGE SCALE GENOMIC DNA]</scope>
    <source>
        <strain evidence="2">Baker2002</strain>
    </source>
</reference>
<proteinExistence type="predicted"/>
<keyword evidence="2" id="KW-1185">Reference proteome</keyword>
<dbReference type="PANTHER" id="PTHR31902:SF14">
    <property type="entry name" value="ACTIN PATCHES DISTAL PROTEIN 1"/>
    <property type="match status" value="1"/>
</dbReference>